<gene>
    <name evidence="2" type="ORF">C8D88_114176</name>
</gene>
<evidence type="ECO:0000313" key="3">
    <source>
        <dbReference type="Proteomes" id="UP000246005"/>
    </source>
</evidence>
<evidence type="ECO:0000256" key="1">
    <source>
        <dbReference type="SAM" id="MobiDB-lite"/>
    </source>
</evidence>
<organism evidence="2 3">
    <name type="scientific">Lentzea atacamensis</name>
    <dbReference type="NCBI Taxonomy" id="531938"/>
    <lineage>
        <taxon>Bacteria</taxon>
        <taxon>Bacillati</taxon>
        <taxon>Actinomycetota</taxon>
        <taxon>Actinomycetes</taxon>
        <taxon>Pseudonocardiales</taxon>
        <taxon>Pseudonocardiaceae</taxon>
        <taxon>Lentzea</taxon>
    </lineage>
</organism>
<name>A0A316HM65_9PSEU</name>
<dbReference type="AlphaFoldDB" id="A0A316HM65"/>
<dbReference type="EMBL" id="QGHB01000014">
    <property type="protein sequence ID" value="PWK82305.1"/>
    <property type="molecule type" value="Genomic_DNA"/>
</dbReference>
<reference evidence="2 3" key="1">
    <citation type="submission" date="2018-05" db="EMBL/GenBank/DDBJ databases">
        <title>Genomic Encyclopedia of Type Strains, Phase IV (KMG-IV): sequencing the most valuable type-strain genomes for metagenomic binning, comparative biology and taxonomic classification.</title>
        <authorList>
            <person name="Goeker M."/>
        </authorList>
    </citation>
    <scope>NUCLEOTIDE SEQUENCE [LARGE SCALE GENOMIC DNA]</scope>
    <source>
        <strain evidence="2 3">DSM 45480</strain>
    </source>
</reference>
<proteinExistence type="predicted"/>
<protein>
    <submittedName>
        <fullName evidence="2">Uncharacterized protein</fullName>
    </submittedName>
</protein>
<sequence length="68" mass="7265">MASAATTTVPGDHQPDLTLATAEPGEAPPSCDTAATRSVWYRYTPARTKFVQVYGNVISVHRASDLSE</sequence>
<feature type="region of interest" description="Disordered" evidence="1">
    <location>
        <begin position="1"/>
        <end position="33"/>
    </location>
</feature>
<comment type="caution">
    <text evidence="2">The sequence shown here is derived from an EMBL/GenBank/DDBJ whole genome shotgun (WGS) entry which is preliminary data.</text>
</comment>
<accession>A0A316HM65</accession>
<dbReference type="Proteomes" id="UP000246005">
    <property type="component" value="Unassembled WGS sequence"/>
</dbReference>
<evidence type="ECO:0000313" key="2">
    <source>
        <dbReference type="EMBL" id="PWK82305.1"/>
    </source>
</evidence>